<reference evidence="4 6" key="2">
    <citation type="submission" date="2014-01" db="EMBL/GenBank/DDBJ databases">
        <title>Draft genome sequencing of Bacillus alcalophilus CGMCC 1.3604.</title>
        <authorList>
            <person name="Yang J."/>
            <person name="Diao L."/>
            <person name="Yang S."/>
        </authorList>
    </citation>
    <scope>NUCLEOTIDE SEQUENCE [LARGE SCALE GENOMIC DNA]</scope>
    <source>
        <strain evidence="4 6">CGMCC 1.3604</strain>
    </source>
</reference>
<proteinExistence type="predicted"/>
<dbReference type="STRING" id="1218173.BALCAV_0208985"/>
<gene>
    <name evidence="4" type="ORF">AJ85_11355</name>
    <name evidence="3" type="ORF">BALCAV_0208985</name>
</gene>
<protein>
    <submittedName>
        <fullName evidence="3">Uncharacterized protein</fullName>
    </submittedName>
</protein>
<feature type="coiled-coil region" evidence="1">
    <location>
        <begin position="129"/>
        <end position="170"/>
    </location>
</feature>
<feature type="transmembrane region" description="Helical" evidence="2">
    <location>
        <begin position="21"/>
        <end position="40"/>
    </location>
</feature>
<dbReference type="EMBL" id="ALPT02000024">
    <property type="protein sequence ID" value="KGA97664.1"/>
    <property type="molecule type" value="Genomic_DNA"/>
</dbReference>
<organism evidence="3 5">
    <name type="scientific">Alkalihalobacillus alcalophilus ATCC 27647 = CGMCC 1.3604</name>
    <dbReference type="NCBI Taxonomy" id="1218173"/>
    <lineage>
        <taxon>Bacteria</taxon>
        <taxon>Bacillati</taxon>
        <taxon>Bacillota</taxon>
        <taxon>Bacilli</taxon>
        <taxon>Bacillales</taxon>
        <taxon>Bacillaceae</taxon>
        <taxon>Alkalihalobacillus</taxon>
    </lineage>
</organism>
<sequence>MERQGTNLKPLSQLLIKPTTAKEWGICILGWLICLAVLYVAVFYEVVYRAVVLLFLIAFAFIVFQKLHALQKELFLLKSGQSEELQKPKEYKPQIKVNELEAPTMIFEAGVEEKEKELEKIDLDQTLLMEDLLKKADLNEREKQQYRTRFKEKEVEKANILTELTNAKNKIQQAFLETKNIFVKEDPMKELAAALDSENFEASSIQELNEQLSMIKPNLSQDLKTFMESSSFVDEQFKLTRLGYKTLIKYSNKK</sequence>
<dbReference type="Proteomes" id="UP000002754">
    <property type="component" value="Unassembled WGS sequence"/>
</dbReference>
<evidence type="ECO:0000256" key="2">
    <source>
        <dbReference type="SAM" id="Phobius"/>
    </source>
</evidence>
<dbReference type="eggNOG" id="ENOG50347XN">
    <property type="taxonomic scope" value="Bacteria"/>
</dbReference>
<comment type="caution">
    <text evidence="3">The sequence shown here is derived from an EMBL/GenBank/DDBJ whole genome shotgun (WGS) entry which is preliminary data.</text>
</comment>
<evidence type="ECO:0000313" key="4">
    <source>
        <dbReference type="EMBL" id="THG90352.1"/>
    </source>
</evidence>
<evidence type="ECO:0000313" key="5">
    <source>
        <dbReference type="Proteomes" id="UP000002754"/>
    </source>
</evidence>
<dbReference type="Proteomes" id="UP000297014">
    <property type="component" value="Unassembled WGS sequence"/>
</dbReference>
<keyword evidence="2" id="KW-1133">Transmembrane helix</keyword>
<dbReference type="AlphaFoldDB" id="A0A094WIN8"/>
<keyword evidence="1" id="KW-0175">Coiled coil</keyword>
<feature type="transmembrane region" description="Helical" evidence="2">
    <location>
        <begin position="46"/>
        <end position="64"/>
    </location>
</feature>
<keyword evidence="2" id="KW-0472">Membrane</keyword>
<evidence type="ECO:0000313" key="6">
    <source>
        <dbReference type="Proteomes" id="UP000297014"/>
    </source>
</evidence>
<reference evidence="3 5" key="1">
    <citation type="journal article" date="2014" name="Genome Announc.">
        <title>Draft Genome Sequence of Bacillus alcalophilus AV1934, a Classic Alkaliphile Isolated from Human Feces in 1934.</title>
        <authorList>
            <person name="Attie O."/>
            <person name="Jayaprakash A."/>
            <person name="Shah H."/>
            <person name="Paulsen I.T."/>
            <person name="Morino M."/>
            <person name="Takahashi Y."/>
            <person name="Narumi I."/>
            <person name="Sachidanandam R."/>
            <person name="Satoh K."/>
            <person name="Ito M."/>
            <person name="Krulwich T.A."/>
        </authorList>
    </citation>
    <scope>NUCLEOTIDE SEQUENCE [LARGE SCALE GENOMIC DNA]</scope>
    <source>
        <strain evidence="3 5">AV1934</strain>
    </source>
</reference>
<keyword evidence="2" id="KW-0812">Transmembrane</keyword>
<evidence type="ECO:0000256" key="1">
    <source>
        <dbReference type="SAM" id="Coils"/>
    </source>
</evidence>
<evidence type="ECO:0000313" key="3">
    <source>
        <dbReference type="EMBL" id="KGA97664.1"/>
    </source>
</evidence>
<accession>A0A094WIN8</accession>
<dbReference type="EMBL" id="JALP01000160">
    <property type="protein sequence ID" value="THG90352.1"/>
    <property type="molecule type" value="Genomic_DNA"/>
</dbReference>
<name>A0A094WIN8_ALKAL</name>
<keyword evidence="5" id="KW-1185">Reference proteome</keyword>